<dbReference type="Proteomes" id="UP000015105">
    <property type="component" value="Chromosome 1D"/>
</dbReference>
<protein>
    <recommendedName>
        <fullName evidence="1">Peptidase C1A papain C-terminal domain-containing protein</fullName>
    </recommendedName>
</protein>
<dbReference type="InterPro" id="IPR038765">
    <property type="entry name" value="Papain-like_cys_pep_sf"/>
</dbReference>
<reference evidence="3" key="2">
    <citation type="journal article" date="2017" name="Nat. Plants">
        <title>The Aegilops tauschii genome reveals multiple impacts of transposons.</title>
        <authorList>
            <person name="Zhao G."/>
            <person name="Zou C."/>
            <person name="Li K."/>
            <person name="Wang K."/>
            <person name="Li T."/>
            <person name="Gao L."/>
            <person name="Zhang X."/>
            <person name="Wang H."/>
            <person name="Yang Z."/>
            <person name="Liu X."/>
            <person name="Jiang W."/>
            <person name="Mao L."/>
            <person name="Kong X."/>
            <person name="Jiao Y."/>
            <person name="Jia J."/>
        </authorList>
    </citation>
    <scope>NUCLEOTIDE SEQUENCE [LARGE SCALE GENOMIC DNA]</scope>
    <source>
        <strain evidence="3">cv. AL8/78</strain>
    </source>
</reference>
<dbReference type="InterPro" id="IPR000668">
    <property type="entry name" value="Peptidase_C1A_C"/>
</dbReference>
<reference evidence="2" key="3">
    <citation type="journal article" date="2017" name="Nature">
        <title>Genome sequence of the progenitor of the wheat D genome Aegilops tauschii.</title>
        <authorList>
            <person name="Luo M.C."/>
            <person name="Gu Y.Q."/>
            <person name="Puiu D."/>
            <person name="Wang H."/>
            <person name="Twardziok S.O."/>
            <person name="Deal K.R."/>
            <person name="Huo N."/>
            <person name="Zhu T."/>
            <person name="Wang L."/>
            <person name="Wang Y."/>
            <person name="McGuire P.E."/>
            <person name="Liu S."/>
            <person name="Long H."/>
            <person name="Ramasamy R.K."/>
            <person name="Rodriguez J.C."/>
            <person name="Van S.L."/>
            <person name="Yuan L."/>
            <person name="Wang Z."/>
            <person name="Xia Z."/>
            <person name="Xiao L."/>
            <person name="Anderson O.D."/>
            <person name="Ouyang S."/>
            <person name="Liang Y."/>
            <person name="Zimin A.V."/>
            <person name="Pertea G."/>
            <person name="Qi P."/>
            <person name="Bennetzen J.L."/>
            <person name="Dai X."/>
            <person name="Dawson M.W."/>
            <person name="Muller H.G."/>
            <person name="Kugler K."/>
            <person name="Rivarola-Duarte L."/>
            <person name="Spannagl M."/>
            <person name="Mayer K.F.X."/>
            <person name="Lu F.H."/>
            <person name="Bevan M.W."/>
            <person name="Leroy P."/>
            <person name="Li P."/>
            <person name="You F.M."/>
            <person name="Sun Q."/>
            <person name="Liu Z."/>
            <person name="Lyons E."/>
            <person name="Wicker T."/>
            <person name="Salzberg S.L."/>
            <person name="Devos K.M."/>
            <person name="Dvorak J."/>
        </authorList>
    </citation>
    <scope>NUCLEOTIDE SEQUENCE [LARGE SCALE GENOMIC DNA]</scope>
    <source>
        <strain evidence="2">cv. AL8/78</strain>
    </source>
</reference>
<name>A0A452ZUE4_AEGTS</name>
<evidence type="ECO:0000259" key="1">
    <source>
        <dbReference type="Pfam" id="PF00112"/>
    </source>
</evidence>
<keyword evidence="3" id="KW-1185">Reference proteome</keyword>
<accession>A0A452ZUE4</accession>
<reference evidence="2" key="5">
    <citation type="journal article" date="2021" name="G3 (Bethesda)">
        <title>Aegilops tauschii genome assembly Aet v5.0 features greater sequence contiguity and improved annotation.</title>
        <authorList>
            <person name="Wang L."/>
            <person name="Zhu T."/>
            <person name="Rodriguez J.C."/>
            <person name="Deal K.R."/>
            <person name="Dubcovsky J."/>
            <person name="McGuire P.E."/>
            <person name="Lux T."/>
            <person name="Spannagl M."/>
            <person name="Mayer K.F.X."/>
            <person name="Baldrich P."/>
            <person name="Meyers B.C."/>
            <person name="Huo N."/>
            <person name="Gu Y.Q."/>
            <person name="Zhou H."/>
            <person name="Devos K.M."/>
            <person name="Bennetzen J.L."/>
            <person name="Unver T."/>
            <person name="Budak H."/>
            <person name="Gulick P.J."/>
            <person name="Galiba G."/>
            <person name="Kalapos B."/>
            <person name="Nelson D.R."/>
            <person name="Li P."/>
            <person name="You F.M."/>
            <person name="Luo M.C."/>
            <person name="Dvorak J."/>
        </authorList>
    </citation>
    <scope>NUCLEOTIDE SEQUENCE [LARGE SCALE GENOMIC DNA]</scope>
    <source>
        <strain evidence="2">cv. AL8/78</strain>
    </source>
</reference>
<dbReference type="AlphaFoldDB" id="A0A452ZUE4"/>
<organism evidence="2 3">
    <name type="scientific">Aegilops tauschii subsp. strangulata</name>
    <name type="common">Goatgrass</name>
    <dbReference type="NCBI Taxonomy" id="200361"/>
    <lineage>
        <taxon>Eukaryota</taxon>
        <taxon>Viridiplantae</taxon>
        <taxon>Streptophyta</taxon>
        <taxon>Embryophyta</taxon>
        <taxon>Tracheophyta</taxon>
        <taxon>Spermatophyta</taxon>
        <taxon>Magnoliopsida</taxon>
        <taxon>Liliopsida</taxon>
        <taxon>Poales</taxon>
        <taxon>Poaceae</taxon>
        <taxon>BOP clade</taxon>
        <taxon>Pooideae</taxon>
        <taxon>Triticodae</taxon>
        <taxon>Triticeae</taxon>
        <taxon>Triticinae</taxon>
        <taxon>Aegilops</taxon>
    </lineage>
</organism>
<reference evidence="3" key="1">
    <citation type="journal article" date="2014" name="Science">
        <title>Ancient hybridizations among the ancestral genomes of bread wheat.</title>
        <authorList>
            <consortium name="International Wheat Genome Sequencing Consortium,"/>
            <person name="Marcussen T."/>
            <person name="Sandve S.R."/>
            <person name="Heier L."/>
            <person name="Spannagl M."/>
            <person name="Pfeifer M."/>
            <person name="Jakobsen K.S."/>
            <person name="Wulff B.B."/>
            <person name="Steuernagel B."/>
            <person name="Mayer K.F."/>
            <person name="Olsen O.A."/>
        </authorList>
    </citation>
    <scope>NUCLEOTIDE SEQUENCE [LARGE SCALE GENOMIC DNA]</scope>
    <source>
        <strain evidence="3">cv. AL8/78</strain>
    </source>
</reference>
<evidence type="ECO:0000313" key="2">
    <source>
        <dbReference type="EnsemblPlants" id="AET1Gv20920200.1"/>
    </source>
</evidence>
<dbReference type="GO" id="GO:0006508">
    <property type="term" value="P:proteolysis"/>
    <property type="evidence" value="ECO:0007669"/>
    <property type="project" value="InterPro"/>
</dbReference>
<proteinExistence type="predicted"/>
<dbReference type="SUPFAM" id="SSF54001">
    <property type="entry name" value="Cysteine proteinases"/>
    <property type="match status" value="1"/>
</dbReference>
<feature type="domain" description="Peptidase C1A papain C-terminal" evidence="1">
    <location>
        <begin position="4"/>
        <end position="55"/>
    </location>
</feature>
<sequence length="111" mass="12314">SAPCGTALAHAVTVGGYGVDAGVKYWIVKNSWGADMGEGGYICTSPTRKWGGECTYGMHLHAWVRSELSKLTYWEAAASMYFTVCECTVTYSTYHRRFHRNTTYRSSSIPP</sequence>
<dbReference type="Gene3D" id="3.90.70.10">
    <property type="entry name" value="Cysteine proteinases"/>
    <property type="match status" value="1"/>
</dbReference>
<dbReference type="Gramene" id="AET1Gv20920200.1">
    <property type="protein sequence ID" value="AET1Gv20920200.1"/>
    <property type="gene ID" value="AET1Gv20920200"/>
</dbReference>
<evidence type="ECO:0000313" key="3">
    <source>
        <dbReference type="Proteomes" id="UP000015105"/>
    </source>
</evidence>
<reference evidence="2" key="4">
    <citation type="submission" date="2019-03" db="UniProtKB">
        <authorList>
            <consortium name="EnsemblPlants"/>
        </authorList>
    </citation>
    <scope>IDENTIFICATION</scope>
</reference>
<dbReference type="EnsemblPlants" id="AET1Gv20920200.1">
    <property type="protein sequence ID" value="AET1Gv20920200.1"/>
    <property type="gene ID" value="AET1Gv20920200"/>
</dbReference>
<dbReference type="GO" id="GO:0008234">
    <property type="term" value="F:cysteine-type peptidase activity"/>
    <property type="evidence" value="ECO:0007669"/>
    <property type="project" value="InterPro"/>
</dbReference>
<dbReference type="Pfam" id="PF00112">
    <property type="entry name" value="Peptidase_C1"/>
    <property type="match status" value="1"/>
</dbReference>